<keyword evidence="5" id="KW-0663">Pyridoxal phosphate</keyword>
<comment type="caution">
    <text evidence="9">The sequence shown here is derived from an EMBL/GenBank/DDBJ whole genome shotgun (WGS) entry which is preliminary data.</text>
</comment>
<reference evidence="9 10" key="1">
    <citation type="journal article" date="2023" name="Genome Announc.">
        <title>Pan-Genome Analyses of the Genus Cohnella and Proposal of the Novel Species Cohnella silvisoli sp. nov., Isolated from Forest Soil.</title>
        <authorList>
            <person name="Wang C."/>
            <person name="Mao L."/>
            <person name="Bao G."/>
            <person name="Zhu H."/>
        </authorList>
    </citation>
    <scope>NUCLEOTIDE SEQUENCE [LARGE SCALE GENOMIC DNA]</scope>
    <source>
        <strain evidence="9 10">NL03-T5-1</strain>
    </source>
</reference>
<dbReference type="RefSeq" id="WP_232190209.1">
    <property type="nucleotide sequence ID" value="NZ_JAIOAP010000029.1"/>
</dbReference>
<dbReference type="PANTHER" id="PTHR30538:SF0">
    <property type="entry name" value="L-LYSINE 2,3-AMINOMUTASE AQ_1632-RELATED"/>
    <property type="match status" value="1"/>
</dbReference>
<dbReference type="EMBL" id="JASKHM010000020">
    <property type="protein sequence ID" value="MEQ4486319.1"/>
    <property type="molecule type" value="Genomic_DNA"/>
</dbReference>
<dbReference type="SFLD" id="SFLDG01070">
    <property type="entry name" value="PLP-dependent"/>
    <property type="match status" value="1"/>
</dbReference>
<keyword evidence="7" id="KW-0411">Iron-sulfur</keyword>
<dbReference type="PANTHER" id="PTHR30538">
    <property type="entry name" value="LYSINE 2,3-AMINOMUTASE-RELATED"/>
    <property type="match status" value="1"/>
</dbReference>
<keyword evidence="6" id="KW-0408">Iron</keyword>
<feature type="domain" description="Radical SAM core" evidence="8">
    <location>
        <begin position="84"/>
        <end position="303"/>
    </location>
</feature>
<dbReference type="Pfam" id="PF04055">
    <property type="entry name" value="Radical_SAM"/>
    <property type="match status" value="1"/>
</dbReference>
<evidence type="ECO:0000256" key="6">
    <source>
        <dbReference type="ARBA" id="ARBA00023004"/>
    </source>
</evidence>
<evidence type="ECO:0000256" key="3">
    <source>
        <dbReference type="ARBA" id="ARBA00022691"/>
    </source>
</evidence>
<dbReference type="NCBIfam" id="TIGR00238">
    <property type="entry name" value="KamA family radical SAM protein"/>
    <property type="match status" value="1"/>
</dbReference>
<accession>A0ABV1L1S8</accession>
<keyword evidence="10" id="KW-1185">Reference proteome</keyword>
<evidence type="ECO:0000313" key="9">
    <source>
        <dbReference type="EMBL" id="MEQ4486319.1"/>
    </source>
</evidence>
<evidence type="ECO:0000256" key="7">
    <source>
        <dbReference type="ARBA" id="ARBA00023014"/>
    </source>
</evidence>
<keyword evidence="4" id="KW-0479">Metal-binding</keyword>
<dbReference type="PROSITE" id="PS51918">
    <property type="entry name" value="RADICAL_SAM"/>
    <property type="match status" value="1"/>
</dbReference>
<name>A0ABV1L1S8_9BACL</name>
<evidence type="ECO:0000256" key="1">
    <source>
        <dbReference type="ARBA" id="ARBA00001933"/>
    </source>
</evidence>
<dbReference type="SUPFAM" id="SSF102114">
    <property type="entry name" value="Radical SAM enzymes"/>
    <property type="match status" value="1"/>
</dbReference>
<dbReference type="InterPro" id="IPR007197">
    <property type="entry name" value="rSAM"/>
</dbReference>
<comment type="cofactor">
    <cofactor evidence="1">
        <name>pyridoxal 5'-phosphate</name>
        <dbReference type="ChEBI" id="CHEBI:597326"/>
    </cofactor>
</comment>
<dbReference type="InterPro" id="IPR003739">
    <property type="entry name" value="Lys_aminomutase/Glu_NH3_mut"/>
</dbReference>
<evidence type="ECO:0000313" key="10">
    <source>
        <dbReference type="Proteomes" id="UP001493487"/>
    </source>
</evidence>
<evidence type="ECO:0000256" key="5">
    <source>
        <dbReference type="ARBA" id="ARBA00022898"/>
    </source>
</evidence>
<evidence type="ECO:0000259" key="8">
    <source>
        <dbReference type="PROSITE" id="PS51918"/>
    </source>
</evidence>
<dbReference type="Proteomes" id="UP001493487">
    <property type="component" value="Unassembled WGS sequence"/>
</dbReference>
<dbReference type="InterPro" id="IPR058240">
    <property type="entry name" value="rSAM_sf"/>
</dbReference>
<organism evidence="9 10">
    <name type="scientific">Cohnella silvisoli</name>
    <dbReference type="NCBI Taxonomy" id="2873699"/>
    <lineage>
        <taxon>Bacteria</taxon>
        <taxon>Bacillati</taxon>
        <taxon>Bacillota</taxon>
        <taxon>Bacilli</taxon>
        <taxon>Bacillales</taxon>
        <taxon>Paenibacillaceae</taxon>
        <taxon>Cohnella</taxon>
    </lineage>
</organism>
<dbReference type="SFLD" id="SFLDS00029">
    <property type="entry name" value="Radical_SAM"/>
    <property type="match status" value="1"/>
</dbReference>
<evidence type="ECO:0000256" key="4">
    <source>
        <dbReference type="ARBA" id="ARBA00022723"/>
    </source>
</evidence>
<gene>
    <name evidence="9" type="ORF">QJS35_28445</name>
</gene>
<sequence>MPVKYITDIGSLPELTEDERRALRQVIDKFVFRLNDFYVKLINWSDPNDPIRRLVIPSNDELQEYGRWDASDEDTNYVVKGCQHKYKTTALLLVSEVCGSYCRFCFRKRLFREDVKEAMPDIQEGLDYISNHTEINNVLLTGGDPLILSTKKLSHIIESLRAMEHVKIIRIGSKMPVFNPMRIYEDEQLLHMFRTYSTKEKRIYIMAHVNHPREITPEAQKCFKALYDAGAIVVNQTPILKGINDDPAVLGELLDKLSWAGVTPYYFFVNRPVAGNRGFVLSLEEVYRIAEEAKAITSGLGKRVKLCMSHTSGKIEILAVENGKAYLKYHQSRDGEFGKLMILDCPKEAAWFDDLPENEKHWNKPDKKTTDVISVNELPDQPRKIVTKSSSVPMSMNQIN</sequence>
<dbReference type="InterPro" id="IPR013785">
    <property type="entry name" value="Aldolase_TIM"/>
</dbReference>
<evidence type="ECO:0000256" key="2">
    <source>
        <dbReference type="ARBA" id="ARBA00022485"/>
    </source>
</evidence>
<protein>
    <submittedName>
        <fullName evidence="9">KamA family radical SAM protein</fullName>
    </submittedName>
</protein>
<proteinExistence type="predicted"/>
<keyword evidence="2" id="KW-0004">4Fe-4S</keyword>
<keyword evidence="3" id="KW-0949">S-adenosyl-L-methionine</keyword>
<dbReference type="Gene3D" id="3.20.20.70">
    <property type="entry name" value="Aldolase class I"/>
    <property type="match status" value="1"/>
</dbReference>